<protein>
    <submittedName>
        <fullName evidence="1">Uncharacterized protein</fullName>
    </submittedName>
</protein>
<dbReference type="Proteomes" id="UP000198362">
    <property type="component" value="Unassembled WGS sequence"/>
</dbReference>
<organism evidence="1 2">
    <name type="scientific">Asanoa hainanensis</name>
    <dbReference type="NCBI Taxonomy" id="560556"/>
    <lineage>
        <taxon>Bacteria</taxon>
        <taxon>Bacillati</taxon>
        <taxon>Actinomycetota</taxon>
        <taxon>Actinomycetes</taxon>
        <taxon>Micromonosporales</taxon>
        <taxon>Micromonosporaceae</taxon>
        <taxon>Asanoa</taxon>
    </lineage>
</organism>
<name>A0A239PGZ4_9ACTN</name>
<evidence type="ECO:0000313" key="1">
    <source>
        <dbReference type="EMBL" id="SNT66242.1"/>
    </source>
</evidence>
<gene>
    <name evidence="1" type="ORF">SAMN05421812_13523</name>
</gene>
<dbReference type="EMBL" id="FZPH01000035">
    <property type="protein sequence ID" value="SNT66242.1"/>
    <property type="molecule type" value="Genomic_DNA"/>
</dbReference>
<dbReference type="OrthoDB" id="4226177at2"/>
<dbReference type="AlphaFoldDB" id="A0A239PGZ4"/>
<sequence>MTSHDPITYEVSTSLQLNEIAATTAQVTLHPDESHPVDITVTGPCPACDGETLHIEPVEFVRGAVAGGELDMEIICACAFPHENAPESKPGCGRSWQLTIEWDGE</sequence>
<accession>A0A239PGZ4</accession>
<keyword evidence="2" id="KW-1185">Reference proteome</keyword>
<proteinExistence type="predicted"/>
<evidence type="ECO:0000313" key="2">
    <source>
        <dbReference type="Proteomes" id="UP000198362"/>
    </source>
</evidence>
<dbReference type="RefSeq" id="WP_089256060.1">
    <property type="nucleotide sequence ID" value="NZ_FZPH01000035.1"/>
</dbReference>
<reference evidence="1 2" key="1">
    <citation type="submission" date="2017-06" db="EMBL/GenBank/DDBJ databases">
        <authorList>
            <person name="Kim H.J."/>
            <person name="Triplett B.A."/>
        </authorList>
    </citation>
    <scope>NUCLEOTIDE SEQUENCE [LARGE SCALE GENOMIC DNA]</scope>
    <source>
        <strain evidence="1 2">CGMCC 4.5593</strain>
    </source>
</reference>